<evidence type="ECO:0000256" key="2">
    <source>
        <dbReference type="ARBA" id="ARBA00004922"/>
    </source>
</evidence>
<keyword evidence="4 13" id="KW-0328">Glycosyltransferase</keyword>
<dbReference type="GO" id="GO:0006629">
    <property type="term" value="P:lipid metabolic process"/>
    <property type="evidence" value="ECO:0007669"/>
    <property type="project" value="UniProtKB-KW"/>
</dbReference>
<keyword evidence="15" id="KW-1185">Reference proteome</keyword>
<dbReference type="GO" id="GO:0008499">
    <property type="term" value="F:N-acetyl-beta-D-glucosaminide beta-(1,3)-galactosyltransferase activity"/>
    <property type="evidence" value="ECO:0007669"/>
    <property type="project" value="TreeGrafter"/>
</dbReference>
<dbReference type="Gene3D" id="3.90.550.50">
    <property type="match status" value="1"/>
</dbReference>
<comment type="subcellular location">
    <subcellularLocation>
        <location evidence="1 13">Golgi apparatus membrane</location>
        <topology evidence="1 13">Single-pass type II membrane protein</topology>
    </subcellularLocation>
</comment>
<dbReference type="GO" id="GO:0006493">
    <property type="term" value="P:protein O-linked glycosylation"/>
    <property type="evidence" value="ECO:0007669"/>
    <property type="project" value="TreeGrafter"/>
</dbReference>
<dbReference type="FunFam" id="3.90.550.50:FF:000001">
    <property type="entry name" value="Hexosyltransferase"/>
    <property type="match status" value="1"/>
</dbReference>
<reference evidence="14" key="1">
    <citation type="submission" date="2023-08" db="EMBL/GenBank/DDBJ databases">
        <authorList>
            <person name="Alioto T."/>
            <person name="Alioto T."/>
            <person name="Gomez Garrido J."/>
        </authorList>
    </citation>
    <scope>NUCLEOTIDE SEQUENCE</scope>
</reference>
<evidence type="ECO:0000256" key="13">
    <source>
        <dbReference type="RuleBase" id="RU363063"/>
    </source>
</evidence>
<proteinExistence type="inferred from homology"/>
<evidence type="ECO:0000256" key="9">
    <source>
        <dbReference type="ARBA" id="ARBA00023034"/>
    </source>
</evidence>
<feature type="transmembrane region" description="Helical" evidence="13">
    <location>
        <begin position="9"/>
        <end position="27"/>
    </location>
</feature>
<accession>A0AAV1G452</accession>
<evidence type="ECO:0000256" key="5">
    <source>
        <dbReference type="ARBA" id="ARBA00022679"/>
    </source>
</evidence>
<dbReference type="PANTHER" id="PTHR11214">
    <property type="entry name" value="BETA-1,3-N-ACETYLGLUCOSAMINYLTRANSFERASE"/>
    <property type="match status" value="1"/>
</dbReference>
<evidence type="ECO:0000256" key="8">
    <source>
        <dbReference type="ARBA" id="ARBA00022989"/>
    </source>
</evidence>
<comment type="pathway">
    <text evidence="2">Protein modification; protein glycosylation.</text>
</comment>
<evidence type="ECO:0000256" key="1">
    <source>
        <dbReference type="ARBA" id="ARBA00004323"/>
    </source>
</evidence>
<evidence type="ECO:0000256" key="7">
    <source>
        <dbReference type="ARBA" id="ARBA00022968"/>
    </source>
</evidence>
<keyword evidence="6 13" id="KW-0812">Transmembrane</keyword>
<comment type="similarity">
    <text evidence="3 13">Belongs to the glycosyltransferase 31 family.</text>
</comment>
<dbReference type="EC" id="2.4.1.-" evidence="13"/>
<evidence type="ECO:0000313" key="14">
    <source>
        <dbReference type="EMBL" id="CAJ1068752.1"/>
    </source>
</evidence>
<dbReference type="GO" id="GO:0000139">
    <property type="term" value="C:Golgi membrane"/>
    <property type="evidence" value="ECO:0007669"/>
    <property type="project" value="UniProtKB-SubCell"/>
</dbReference>
<evidence type="ECO:0000256" key="3">
    <source>
        <dbReference type="ARBA" id="ARBA00008661"/>
    </source>
</evidence>
<dbReference type="AlphaFoldDB" id="A0AAV1G452"/>
<dbReference type="Pfam" id="PF01762">
    <property type="entry name" value="Galactosyl_T"/>
    <property type="match status" value="1"/>
</dbReference>
<keyword evidence="10" id="KW-0443">Lipid metabolism</keyword>
<keyword evidence="7 13" id="KW-0735">Signal-anchor</keyword>
<evidence type="ECO:0000313" key="15">
    <source>
        <dbReference type="Proteomes" id="UP001178508"/>
    </source>
</evidence>
<evidence type="ECO:0000256" key="11">
    <source>
        <dbReference type="ARBA" id="ARBA00023136"/>
    </source>
</evidence>
<keyword evidence="9 13" id="KW-0333">Golgi apparatus</keyword>
<keyword evidence="11 13" id="KW-0472">Membrane</keyword>
<sequence length="355" mass="40454">MKVTYSLRLVKLVAVSVVLVLFAQILLNRVNKLSKHPKFSPLTEEEYRVISPKTYSYILNQPLVCKDRNPFLVFMVPVTPQDVAAREAIRKTWGAPGQDTLTLFFVGLPEGGQRSSTSGELEKESGEHADIIQMNFQESYQNLTIKTMMMMNWLATHCPNASYAMKVDSDIFVNVFYLIRRLWSSPRQEFITGSVIRDGKPKRDVHNKWRVSEELYPQDSFPPYLSGAGYVFSADLAARISWASRFVRMIPLEDVYVGLCLHVLGVNPVYSRSLPTFRNLFEIRNLEYDSYSPISNTLTSLPAAAELQPVSSNSWVEFHPPTRCLFHHGINPSSKLQKPENIARTLQETLPEEKC</sequence>
<evidence type="ECO:0000256" key="12">
    <source>
        <dbReference type="ARBA" id="ARBA00023180"/>
    </source>
</evidence>
<evidence type="ECO:0000256" key="6">
    <source>
        <dbReference type="ARBA" id="ARBA00022692"/>
    </source>
</evidence>
<keyword evidence="8 13" id="KW-1133">Transmembrane helix</keyword>
<dbReference type="Proteomes" id="UP001178508">
    <property type="component" value="Chromosome 12"/>
</dbReference>
<dbReference type="EMBL" id="OY660875">
    <property type="protein sequence ID" value="CAJ1068752.1"/>
    <property type="molecule type" value="Genomic_DNA"/>
</dbReference>
<keyword evidence="5" id="KW-0808">Transferase</keyword>
<protein>
    <recommendedName>
        <fullName evidence="13">Hexosyltransferase</fullName>
        <ecNumber evidence="13">2.4.1.-</ecNumber>
    </recommendedName>
</protein>
<name>A0AAV1G452_XYRNO</name>
<organism evidence="14 15">
    <name type="scientific">Xyrichtys novacula</name>
    <name type="common">Pearly razorfish</name>
    <name type="synonym">Hemipteronotus novacula</name>
    <dbReference type="NCBI Taxonomy" id="13765"/>
    <lineage>
        <taxon>Eukaryota</taxon>
        <taxon>Metazoa</taxon>
        <taxon>Chordata</taxon>
        <taxon>Craniata</taxon>
        <taxon>Vertebrata</taxon>
        <taxon>Euteleostomi</taxon>
        <taxon>Actinopterygii</taxon>
        <taxon>Neopterygii</taxon>
        <taxon>Teleostei</taxon>
        <taxon>Neoteleostei</taxon>
        <taxon>Acanthomorphata</taxon>
        <taxon>Eupercaria</taxon>
        <taxon>Labriformes</taxon>
        <taxon>Labridae</taxon>
        <taxon>Xyrichtys</taxon>
    </lineage>
</organism>
<gene>
    <name evidence="14" type="ORF">XNOV1_A003493</name>
</gene>
<keyword evidence="12" id="KW-0325">Glycoprotein</keyword>
<evidence type="ECO:0000256" key="4">
    <source>
        <dbReference type="ARBA" id="ARBA00022676"/>
    </source>
</evidence>
<dbReference type="PANTHER" id="PTHR11214:SF361">
    <property type="entry name" value="HEXOSYLTRANSFERASE"/>
    <property type="match status" value="1"/>
</dbReference>
<evidence type="ECO:0000256" key="10">
    <source>
        <dbReference type="ARBA" id="ARBA00023098"/>
    </source>
</evidence>
<dbReference type="InterPro" id="IPR002659">
    <property type="entry name" value="Glyco_trans_31"/>
</dbReference>